<gene>
    <name evidence="2" type="primary">RvY_15327-1</name>
    <name evidence="2" type="synonym">RvY_15327.1</name>
    <name evidence="2" type="ORF">RvY_15327</name>
</gene>
<keyword evidence="1" id="KW-1133">Transmembrane helix</keyword>
<dbReference type="Proteomes" id="UP000186922">
    <property type="component" value="Unassembled WGS sequence"/>
</dbReference>
<dbReference type="Gene3D" id="1.20.1070.10">
    <property type="entry name" value="Rhodopsin 7-helix transmembrane proteins"/>
    <property type="match status" value="1"/>
</dbReference>
<accession>A0A1D1VUG8</accession>
<feature type="transmembrane region" description="Helical" evidence="1">
    <location>
        <begin position="257"/>
        <end position="276"/>
    </location>
</feature>
<keyword evidence="1" id="KW-0472">Membrane</keyword>
<evidence type="ECO:0000256" key="1">
    <source>
        <dbReference type="SAM" id="Phobius"/>
    </source>
</evidence>
<feature type="transmembrane region" description="Helical" evidence="1">
    <location>
        <begin position="19"/>
        <end position="48"/>
    </location>
</feature>
<dbReference type="EMBL" id="BDGG01000011">
    <property type="protein sequence ID" value="GAV05155.1"/>
    <property type="molecule type" value="Genomic_DNA"/>
</dbReference>
<evidence type="ECO:0008006" key="4">
    <source>
        <dbReference type="Google" id="ProtNLM"/>
    </source>
</evidence>
<organism evidence="2 3">
    <name type="scientific">Ramazzottius varieornatus</name>
    <name type="common">Water bear</name>
    <name type="synonym">Tardigrade</name>
    <dbReference type="NCBI Taxonomy" id="947166"/>
    <lineage>
        <taxon>Eukaryota</taxon>
        <taxon>Metazoa</taxon>
        <taxon>Ecdysozoa</taxon>
        <taxon>Tardigrada</taxon>
        <taxon>Eutardigrada</taxon>
        <taxon>Parachela</taxon>
        <taxon>Hypsibioidea</taxon>
        <taxon>Ramazzottiidae</taxon>
        <taxon>Ramazzottius</taxon>
    </lineage>
</organism>
<feature type="transmembrane region" description="Helical" evidence="1">
    <location>
        <begin position="138"/>
        <end position="160"/>
    </location>
</feature>
<keyword evidence="3" id="KW-1185">Reference proteome</keyword>
<evidence type="ECO:0000313" key="3">
    <source>
        <dbReference type="Proteomes" id="UP000186922"/>
    </source>
</evidence>
<dbReference type="SUPFAM" id="SSF81321">
    <property type="entry name" value="Family A G protein-coupled receptor-like"/>
    <property type="match status" value="1"/>
</dbReference>
<dbReference type="AlphaFoldDB" id="A0A1D1VUG8"/>
<feature type="transmembrane region" description="Helical" evidence="1">
    <location>
        <begin position="180"/>
        <end position="211"/>
    </location>
</feature>
<comment type="caution">
    <text evidence="2">The sequence shown here is derived from an EMBL/GenBank/DDBJ whole genome shotgun (WGS) entry which is preliminary data.</text>
</comment>
<sequence length="332" mass="38143">MNNSTCIHIVEEFVCLPRNFYICLTSILCFCNLICQIVNIGILATFFIRRRTLMTPFLQHIVILVFYNTVIFSVYVALTVTRPLVPKLYHSHPLAYSLMVYIGFCMGSLNSLEDCIICLDRWLAFYCPLWYRMRKPRWFAFTGASIAVVYFHAWYLPLGIKAHIARQGGCDSRVPAQNPYYTYSMIVSTVTCIVPETLAYLGFPILLMLVWRHRRGRLVGQASQTSAMNSAGGNRTPAKYRAFRQEKIVSKMVVLQYFLKLSVVVVSVLPTVSVAIRTRTGFGDCKWDVVYLSQDYAALIYILEPFVFLAMLPDVRTEFLNIFVRGRFITSR</sequence>
<reference evidence="2 3" key="1">
    <citation type="journal article" date="2016" name="Nat. Commun.">
        <title>Extremotolerant tardigrade genome and improved radiotolerance of human cultured cells by tardigrade-unique protein.</title>
        <authorList>
            <person name="Hashimoto T."/>
            <person name="Horikawa D.D."/>
            <person name="Saito Y."/>
            <person name="Kuwahara H."/>
            <person name="Kozuka-Hata H."/>
            <person name="Shin-I T."/>
            <person name="Minakuchi Y."/>
            <person name="Ohishi K."/>
            <person name="Motoyama A."/>
            <person name="Aizu T."/>
            <person name="Enomoto A."/>
            <person name="Kondo K."/>
            <person name="Tanaka S."/>
            <person name="Hara Y."/>
            <person name="Koshikawa S."/>
            <person name="Sagara H."/>
            <person name="Miura T."/>
            <person name="Yokobori S."/>
            <person name="Miyagawa K."/>
            <person name="Suzuki Y."/>
            <person name="Kubo T."/>
            <person name="Oyama M."/>
            <person name="Kohara Y."/>
            <person name="Fujiyama A."/>
            <person name="Arakawa K."/>
            <person name="Katayama T."/>
            <person name="Toyoda A."/>
            <person name="Kunieda T."/>
        </authorList>
    </citation>
    <scope>NUCLEOTIDE SEQUENCE [LARGE SCALE GENOMIC DNA]</scope>
    <source>
        <strain evidence="2 3">YOKOZUNA-1</strain>
    </source>
</reference>
<feature type="transmembrane region" description="Helical" evidence="1">
    <location>
        <begin position="296"/>
        <end position="315"/>
    </location>
</feature>
<protein>
    <recommendedName>
        <fullName evidence="4">G-protein coupled receptors family 1 profile domain-containing protein</fullName>
    </recommendedName>
</protein>
<keyword evidence="1" id="KW-0812">Transmembrane</keyword>
<feature type="transmembrane region" description="Helical" evidence="1">
    <location>
        <begin position="60"/>
        <end position="78"/>
    </location>
</feature>
<feature type="transmembrane region" description="Helical" evidence="1">
    <location>
        <begin position="98"/>
        <end position="117"/>
    </location>
</feature>
<proteinExistence type="predicted"/>
<evidence type="ECO:0000313" key="2">
    <source>
        <dbReference type="EMBL" id="GAV05155.1"/>
    </source>
</evidence>
<name>A0A1D1VUG8_RAMVA</name>